<organism evidence="4 5">
    <name type="scientific">Paenarthrobacter aromaticivorans</name>
    <dbReference type="NCBI Taxonomy" id="2849150"/>
    <lineage>
        <taxon>Bacteria</taxon>
        <taxon>Bacillati</taxon>
        <taxon>Actinomycetota</taxon>
        <taxon>Actinomycetes</taxon>
        <taxon>Micrococcales</taxon>
        <taxon>Micrococcaceae</taxon>
        <taxon>Paenarthrobacter</taxon>
    </lineage>
</organism>
<dbReference type="PROSITE" id="PS51186">
    <property type="entry name" value="GNAT"/>
    <property type="match status" value="1"/>
</dbReference>
<comment type="caution">
    <text evidence="4">The sequence shown here is derived from an EMBL/GenBank/DDBJ whole genome shotgun (WGS) entry which is preliminary data.</text>
</comment>
<dbReference type="InterPro" id="IPR000182">
    <property type="entry name" value="GNAT_dom"/>
</dbReference>
<gene>
    <name evidence="4" type="ORF">KSW38_15450</name>
</gene>
<dbReference type="Pfam" id="PF00583">
    <property type="entry name" value="Acetyltransf_1"/>
    <property type="match status" value="1"/>
</dbReference>
<dbReference type="RefSeq" id="WP_216925807.1">
    <property type="nucleotide sequence ID" value="NZ_JAHOPC010000009.1"/>
</dbReference>
<evidence type="ECO:0000256" key="2">
    <source>
        <dbReference type="ARBA" id="ARBA00023315"/>
    </source>
</evidence>
<evidence type="ECO:0000256" key="1">
    <source>
        <dbReference type="ARBA" id="ARBA00022679"/>
    </source>
</evidence>
<dbReference type="PANTHER" id="PTHR43877:SF2">
    <property type="entry name" value="AMINOALKYLPHOSPHONATE N-ACETYLTRANSFERASE-RELATED"/>
    <property type="match status" value="1"/>
</dbReference>
<name>A0ABS6I8D8_9MICC</name>
<dbReference type="InterPro" id="IPR050832">
    <property type="entry name" value="Bact_Acetyltransf"/>
</dbReference>
<reference evidence="4 5" key="1">
    <citation type="submission" date="2021-06" db="EMBL/GenBank/DDBJ databases">
        <authorList>
            <person name="Jeong J.W."/>
        </authorList>
    </citation>
    <scope>NUCLEOTIDE SEQUENCE [LARGE SCALE GENOMIC DNA]</scope>
    <source>
        <strain evidence="4 5">MMS21-TAE1-1</strain>
    </source>
</reference>
<evidence type="ECO:0000313" key="5">
    <source>
        <dbReference type="Proteomes" id="UP000824166"/>
    </source>
</evidence>
<keyword evidence="2" id="KW-0012">Acyltransferase</keyword>
<dbReference type="EMBL" id="JAHOPC010000009">
    <property type="protein sequence ID" value="MBU8867685.1"/>
    <property type="molecule type" value="Genomic_DNA"/>
</dbReference>
<accession>A0ABS6I8D8</accession>
<evidence type="ECO:0000259" key="3">
    <source>
        <dbReference type="PROSITE" id="PS51186"/>
    </source>
</evidence>
<keyword evidence="1" id="KW-0808">Transferase</keyword>
<proteinExistence type="predicted"/>
<protein>
    <submittedName>
        <fullName evidence="4">GNAT family N-acetyltransferase</fullName>
    </submittedName>
</protein>
<feature type="domain" description="N-acetyltransferase" evidence="3">
    <location>
        <begin position="32"/>
        <end position="178"/>
    </location>
</feature>
<keyword evidence="5" id="KW-1185">Reference proteome</keyword>
<evidence type="ECO:0000313" key="4">
    <source>
        <dbReference type="EMBL" id="MBU8867685.1"/>
    </source>
</evidence>
<sequence length="178" mass="18681">MCPESTVEPQVALADVDEDVLEELLAVALVQATADEVTPPLGSTSAWNPERIAWFRDYHRAAATGLEGPAREKTWAVVAGGTVVGSVRLKSVGPDAVEPNAVEPGAVETGIWLATRFRGQGVGRLALQLVADEARARGFAVLEASTTPGNKAAQSLLASLGAELIFEGTLVKARLLLR</sequence>
<dbReference type="Proteomes" id="UP000824166">
    <property type="component" value="Unassembled WGS sequence"/>
</dbReference>
<dbReference type="CDD" id="cd04301">
    <property type="entry name" value="NAT_SF"/>
    <property type="match status" value="1"/>
</dbReference>
<dbReference type="PANTHER" id="PTHR43877">
    <property type="entry name" value="AMINOALKYLPHOSPHONATE N-ACETYLTRANSFERASE-RELATED-RELATED"/>
    <property type="match status" value="1"/>
</dbReference>